<organism evidence="1 2">
    <name type="scientific">Rhizocola hellebori</name>
    <dbReference type="NCBI Taxonomy" id="1392758"/>
    <lineage>
        <taxon>Bacteria</taxon>
        <taxon>Bacillati</taxon>
        <taxon>Actinomycetota</taxon>
        <taxon>Actinomycetes</taxon>
        <taxon>Micromonosporales</taxon>
        <taxon>Micromonosporaceae</taxon>
        <taxon>Rhizocola</taxon>
    </lineage>
</organism>
<sequence>MPWIGHNKGMEMERPGPFSVADVKPYAVPGSLDELQGPDHGVVALPKDVAWSGRQEFDLDDDYDRAAMYKILLEEGQEADQRRFLNWRILRREWRGLFPARQVRALWEDRFPELRSA</sequence>
<dbReference type="AlphaFoldDB" id="A0A8J3Q9H7"/>
<reference evidence="1" key="1">
    <citation type="submission" date="2021-01" db="EMBL/GenBank/DDBJ databases">
        <title>Whole genome shotgun sequence of Rhizocola hellebori NBRC 109834.</title>
        <authorList>
            <person name="Komaki H."/>
            <person name="Tamura T."/>
        </authorList>
    </citation>
    <scope>NUCLEOTIDE SEQUENCE</scope>
    <source>
        <strain evidence="1">NBRC 109834</strain>
    </source>
</reference>
<dbReference type="Proteomes" id="UP000612899">
    <property type="component" value="Unassembled WGS sequence"/>
</dbReference>
<evidence type="ECO:0000313" key="1">
    <source>
        <dbReference type="EMBL" id="GIH06406.1"/>
    </source>
</evidence>
<accession>A0A8J3Q9H7</accession>
<dbReference type="EMBL" id="BONY01000027">
    <property type="protein sequence ID" value="GIH06406.1"/>
    <property type="molecule type" value="Genomic_DNA"/>
</dbReference>
<name>A0A8J3Q9H7_9ACTN</name>
<protein>
    <submittedName>
        <fullName evidence="1">Uncharacterized protein</fullName>
    </submittedName>
</protein>
<evidence type="ECO:0000313" key="2">
    <source>
        <dbReference type="Proteomes" id="UP000612899"/>
    </source>
</evidence>
<proteinExistence type="predicted"/>
<comment type="caution">
    <text evidence="1">The sequence shown here is derived from an EMBL/GenBank/DDBJ whole genome shotgun (WGS) entry which is preliminary data.</text>
</comment>
<keyword evidence="2" id="KW-1185">Reference proteome</keyword>
<gene>
    <name evidence="1" type="ORF">Rhe02_44730</name>
</gene>